<evidence type="ECO:0000259" key="1">
    <source>
        <dbReference type="Pfam" id="PF01965"/>
    </source>
</evidence>
<dbReference type="EMBL" id="JACOPL010000001">
    <property type="protein sequence ID" value="MBC5723973.1"/>
    <property type="molecule type" value="Genomic_DNA"/>
</dbReference>
<dbReference type="InterPro" id="IPR006287">
    <property type="entry name" value="DJ-1"/>
</dbReference>
<dbReference type="InterPro" id="IPR002818">
    <property type="entry name" value="DJ-1/PfpI"/>
</dbReference>
<reference evidence="2" key="1">
    <citation type="submission" date="2020-08" db="EMBL/GenBank/DDBJ databases">
        <title>Genome public.</title>
        <authorList>
            <person name="Liu C."/>
            <person name="Sun Q."/>
        </authorList>
    </citation>
    <scope>NUCLEOTIDE SEQUENCE</scope>
    <source>
        <strain evidence="2">NSJ-28</strain>
    </source>
</reference>
<dbReference type="PANTHER" id="PTHR48094">
    <property type="entry name" value="PROTEIN/NUCLEIC ACID DEGLYCASE DJ-1-RELATED"/>
    <property type="match status" value="1"/>
</dbReference>
<protein>
    <submittedName>
        <fullName evidence="2">DJ-1/PfpI family protein</fullName>
    </submittedName>
</protein>
<evidence type="ECO:0000313" key="3">
    <source>
        <dbReference type="Proteomes" id="UP000606499"/>
    </source>
</evidence>
<dbReference type="GO" id="GO:0005737">
    <property type="term" value="C:cytoplasm"/>
    <property type="evidence" value="ECO:0007669"/>
    <property type="project" value="TreeGrafter"/>
</dbReference>
<evidence type="ECO:0000313" key="2">
    <source>
        <dbReference type="EMBL" id="MBC5723973.1"/>
    </source>
</evidence>
<comment type="caution">
    <text evidence="2">The sequence shown here is derived from an EMBL/GenBank/DDBJ whole genome shotgun (WGS) entry which is preliminary data.</text>
</comment>
<proteinExistence type="predicted"/>
<organism evidence="2 3">
    <name type="scientific">Agathobaculum faecis</name>
    <dbReference type="NCBI Taxonomy" id="2763013"/>
    <lineage>
        <taxon>Bacteria</taxon>
        <taxon>Bacillati</taxon>
        <taxon>Bacillota</taxon>
        <taxon>Clostridia</taxon>
        <taxon>Eubacteriales</taxon>
        <taxon>Butyricicoccaceae</taxon>
        <taxon>Agathobaculum</taxon>
    </lineage>
</organism>
<dbReference type="Gene3D" id="3.40.50.880">
    <property type="match status" value="1"/>
</dbReference>
<name>A0A923RUK7_9FIRM</name>
<dbReference type="CDD" id="cd03135">
    <property type="entry name" value="GATase1_DJ-1"/>
    <property type="match status" value="1"/>
</dbReference>
<dbReference type="NCBIfam" id="TIGR01383">
    <property type="entry name" value="not_thiJ"/>
    <property type="match status" value="1"/>
</dbReference>
<dbReference type="PANTHER" id="PTHR48094:SF12">
    <property type="entry name" value="PARKINSON DISEASE PROTEIN 7 HOMOLOG"/>
    <property type="match status" value="1"/>
</dbReference>
<sequence>MVYVLLAEGFEELEALSPVDLLRRSSVEVKLVGVTGKIVHGSHGIGVETELSMDEADWDAAEAVILPGGMPGTANLYADKRVTDAVRKCYDDGKFVAAICAAPSVILGGMGLLQGRRATCYPGMEDGMKGATAVRQTCVRDGKIITACGVGGALDFACTLVSALCGEAEARRVADSALYAFGK</sequence>
<dbReference type="Proteomes" id="UP000606499">
    <property type="component" value="Unassembled WGS sequence"/>
</dbReference>
<dbReference type="SUPFAM" id="SSF52317">
    <property type="entry name" value="Class I glutamine amidotransferase-like"/>
    <property type="match status" value="1"/>
</dbReference>
<feature type="domain" description="DJ-1/PfpI" evidence="1">
    <location>
        <begin position="2"/>
        <end position="162"/>
    </location>
</feature>
<gene>
    <name evidence="2" type="ORF">H8S45_00580</name>
</gene>
<dbReference type="InterPro" id="IPR050325">
    <property type="entry name" value="Prot/Nucl_acid_deglycase"/>
</dbReference>
<dbReference type="Pfam" id="PF01965">
    <property type="entry name" value="DJ-1_PfpI"/>
    <property type="match status" value="1"/>
</dbReference>
<dbReference type="RefSeq" id="WP_054325847.1">
    <property type="nucleotide sequence ID" value="NZ_JACOPL010000001.1"/>
</dbReference>
<dbReference type="AlphaFoldDB" id="A0A923RUK7"/>
<keyword evidence="3" id="KW-1185">Reference proteome</keyword>
<accession>A0A923RUK7</accession>
<dbReference type="InterPro" id="IPR029062">
    <property type="entry name" value="Class_I_gatase-like"/>
</dbReference>